<evidence type="ECO:0000313" key="1">
    <source>
        <dbReference type="EMBL" id="KAK3685454.1"/>
    </source>
</evidence>
<gene>
    <name evidence="1" type="ORF">B0T22DRAFT_218527</name>
</gene>
<accession>A0AAE0X537</accession>
<name>A0AAE0X537_9PEZI</name>
<organism evidence="1 2">
    <name type="scientific">Podospora appendiculata</name>
    <dbReference type="NCBI Taxonomy" id="314037"/>
    <lineage>
        <taxon>Eukaryota</taxon>
        <taxon>Fungi</taxon>
        <taxon>Dikarya</taxon>
        <taxon>Ascomycota</taxon>
        <taxon>Pezizomycotina</taxon>
        <taxon>Sordariomycetes</taxon>
        <taxon>Sordariomycetidae</taxon>
        <taxon>Sordariales</taxon>
        <taxon>Podosporaceae</taxon>
        <taxon>Podospora</taxon>
    </lineage>
</organism>
<evidence type="ECO:0000313" key="2">
    <source>
        <dbReference type="Proteomes" id="UP001270362"/>
    </source>
</evidence>
<dbReference type="EMBL" id="JAULSO010000003">
    <property type="protein sequence ID" value="KAK3685454.1"/>
    <property type="molecule type" value="Genomic_DNA"/>
</dbReference>
<dbReference type="Proteomes" id="UP001270362">
    <property type="component" value="Unassembled WGS sequence"/>
</dbReference>
<reference evidence="1" key="1">
    <citation type="journal article" date="2023" name="Mol. Phylogenet. Evol.">
        <title>Genome-scale phylogeny and comparative genomics of the fungal order Sordariales.</title>
        <authorList>
            <person name="Hensen N."/>
            <person name="Bonometti L."/>
            <person name="Westerberg I."/>
            <person name="Brannstrom I.O."/>
            <person name="Guillou S."/>
            <person name="Cros-Aarteil S."/>
            <person name="Calhoun S."/>
            <person name="Haridas S."/>
            <person name="Kuo A."/>
            <person name="Mondo S."/>
            <person name="Pangilinan J."/>
            <person name="Riley R."/>
            <person name="LaButti K."/>
            <person name="Andreopoulos B."/>
            <person name="Lipzen A."/>
            <person name="Chen C."/>
            <person name="Yan M."/>
            <person name="Daum C."/>
            <person name="Ng V."/>
            <person name="Clum A."/>
            <person name="Steindorff A."/>
            <person name="Ohm R.A."/>
            <person name="Martin F."/>
            <person name="Silar P."/>
            <person name="Natvig D.O."/>
            <person name="Lalanne C."/>
            <person name="Gautier V."/>
            <person name="Ament-Velasquez S.L."/>
            <person name="Kruys A."/>
            <person name="Hutchinson M.I."/>
            <person name="Powell A.J."/>
            <person name="Barry K."/>
            <person name="Miller A.N."/>
            <person name="Grigoriev I.V."/>
            <person name="Debuchy R."/>
            <person name="Gladieux P."/>
            <person name="Hiltunen Thoren M."/>
            <person name="Johannesson H."/>
        </authorList>
    </citation>
    <scope>NUCLEOTIDE SEQUENCE</scope>
    <source>
        <strain evidence="1">CBS 314.62</strain>
    </source>
</reference>
<proteinExistence type="predicted"/>
<comment type="caution">
    <text evidence="1">The sequence shown here is derived from an EMBL/GenBank/DDBJ whole genome shotgun (WGS) entry which is preliminary data.</text>
</comment>
<keyword evidence="2" id="KW-1185">Reference proteome</keyword>
<dbReference type="AlphaFoldDB" id="A0AAE0X537"/>
<protein>
    <submittedName>
        <fullName evidence="1">Uncharacterized protein</fullName>
    </submittedName>
</protein>
<reference evidence="1" key="2">
    <citation type="submission" date="2023-06" db="EMBL/GenBank/DDBJ databases">
        <authorList>
            <consortium name="Lawrence Berkeley National Laboratory"/>
            <person name="Haridas S."/>
            <person name="Hensen N."/>
            <person name="Bonometti L."/>
            <person name="Westerberg I."/>
            <person name="Brannstrom I.O."/>
            <person name="Guillou S."/>
            <person name="Cros-Aarteil S."/>
            <person name="Calhoun S."/>
            <person name="Kuo A."/>
            <person name="Mondo S."/>
            <person name="Pangilinan J."/>
            <person name="Riley R."/>
            <person name="Labutti K."/>
            <person name="Andreopoulos B."/>
            <person name="Lipzen A."/>
            <person name="Chen C."/>
            <person name="Yanf M."/>
            <person name="Daum C."/>
            <person name="Ng V."/>
            <person name="Clum A."/>
            <person name="Steindorff A."/>
            <person name="Ohm R."/>
            <person name="Martin F."/>
            <person name="Silar P."/>
            <person name="Natvig D."/>
            <person name="Lalanne C."/>
            <person name="Gautier V."/>
            <person name="Ament-Velasquez S.L."/>
            <person name="Kruys A."/>
            <person name="Hutchinson M.I."/>
            <person name="Powell A.J."/>
            <person name="Barry K."/>
            <person name="Miller A.N."/>
            <person name="Grigoriev I.V."/>
            <person name="Debuchy R."/>
            <person name="Gladieux P."/>
            <person name="Thoren M.H."/>
            <person name="Johannesson H."/>
        </authorList>
    </citation>
    <scope>NUCLEOTIDE SEQUENCE</scope>
    <source>
        <strain evidence="1">CBS 314.62</strain>
    </source>
</reference>
<sequence>MASGMVNLDSDGGQPVSLPGRLEDYDVLSMTRCAEGVWWWVFLYTTGTGRHGLIGCICLFHSSRTYTDRFGGTTGARQNEGEETALGTMVGGRMRSHLHDVSFSMDSGFYLPGRMGGFVFGFRGTSSCPLDIYGSQGMRARRTEEFSCNLELIGSGKSNHLGSVSFLAVLFDLSLAYMCAYTPWSYLFPCPLSCLPWASHTHTTWQVSRPHGGLGDQWPSLGWFSDWERGRQDNKDR</sequence>